<evidence type="ECO:0000256" key="13">
    <source>
        <dbReference type="ARBA" id="ARBA00037002"/>
    </source>
</evidence>
<comment type="catalytic activity">
    <reaction evidence="20">
        <text>hexanoyl-CoA + H2O = hexanoate + CoA + H(+)</text>
        <dbReference type="Rhea" id="RHEA:40115"/>
        <dbReference type="ChEBI" id="CHEBI:15377"/>
        <dbReference type="ChEBI" id="CHEBI:15378"/>
        <dbReference type="ChEBI" id="CHEBI:17120"/>
        <dbReference type="ChEBI" id="CHEBI:57287"/>
        <dbReference type="ChEBI" id="CHEBI:62620"/>
    </reaction>
    <physiologicalReaction direction="left-to-right" evidence="20">
        <dbReference type="Rhea" id="RHEA:40116"/>
    </physiologicalReaction>
</comment>
<evidence type="ECO:0000256" key="4">
    <source>
        <dbReference type="ARBA" id="ARBA00011738"/>
    </source>
</evidence>
<dbReference type="EC" id="3.1.2.3" evidence="46"/>
<evidence type="ECO:0000256" key="15">
    <source>
        <dbReference type="ARBA" id="ARBA00047588"/>
    </source>
</evidence>
<comment type="catalytic activity">
    <reaction evidence="29">
        <text>(3S)-3-hydroxy-3-methylglutaryl-CoA + H2O = 3-hydroxy-3-methylglutarate + CoA + H(+)</text>
        <dbReference type="Rhea" id="RHEA:16305"/>
        <dbReference type="ChEBI" id="CHEBI:15377"/>
        <dbReference type="ChEBI" id="CHEBI:15378"/>
        <dbReference type="ChEBI" id="CHEBI:17325"/>
        <dbReference type="ChEBI" id="CHEBI:43074"/>
        <dbReference type="ChEBI" id="CHEBI:57287"/>
        <dbReference type="EC" id="3.1.2.5"/>
    </reaction>
    <physiologicalReaction direction="left-to-right" evidence="29">
        <dbReference type="Rhea" id="RHEA:16306"/>
    </physiologicalReaction>
</comment>
<dbReference type="Proteomes" id="UP000269945">
    <property type="component" value="Unassembled WGS sequence"/>
</dbReference>
<evidence type="ECO:0000256" key="21">
    <source>
        <dbReference type="ARBA" id="ARBA00050280"/>
    </source>
</evidence>
<comment type="catalytic activity">
    <reaction evidence="16">
        <text>hexadecanoyl-CoA + H2O = hexadecanoate + CoA + H(+)</text>
        <dbReference type="Rhea" id="RHEA:16645"/>
        <dbReference type="ChEBI" id="CHEBI:7896"/>
        <dbReference type="ChEBI" id="CHEBI:15377"/>
        <dbReference type="ChEBI" id="CHEBI:15378"/>
        <dbReference type="ChEBI" id="CHEBI:57287"/>
        <dbReference type="ChEBI" id="CHEBI:57379"/>
        <dbReference type="EC" id="3.1.2.2"/>
    </reaction>
    <physiologicalReaction direction="left-to-right" evidence="16">
        <dbReference type="Rhea" id="RHEA:16646"/>
    </physiologicalReaction>
</comment>
<evidence type="ECO:0000256" key="37">
    <source>
        <dbReference type="ARBA" id="ARBA00052034"/>
    </source>
</evidence>
<evidence type="ECO:0000256" key="16">
    <source>
        <dbReference type="ARBA" id="ARBA00047734"/>
    </source>
</evidence>
<evidence type="ECO:0000256" key="40">
    <source>
        <dbReference type="ARBA" id="ARBA00052155"/>
    </source>
</evidence>
<evidence type="ECO:0000256" key="33">
    <source>
        <dbReference type="ARBA" id="ARBA00051522"/>
    </source>
</evidence>
<feature type="domain" description="Acyl-CoA thioesterase-like N-terminal HotDog" evidence="54">
    <location>
        <begin position="83"/>
        <end position="165"/>
    </location>
</feature>
<comment type="catalytic activity">
    <reaction evidence="34">
        <text>2,6-dimethylheptanoyl-CoA + H2O = 2,6-dimethylheptanoate + CoA + H(+)</text>
        <dbReference type="Rhea" id="RHEA:59952"/>
        <dbReference type="ChEBI" id="CHEBI:15377"/>
        <dbReference type="ChEBI" id="CHEBI:15378"/>
        <dbReference type="ChEBI" id="CHEBI:57287"/>
        <dbReference type="ChEBI" id="CHEBI:84847"/>
        <dbReference type="ChEBI" id="CHEBI:143533"/>
    </reaction>
    <physiologicalReaction direction="left-to-right" evidence="34">
        <dbReference type="Rhea" id="RHEA:59953"/>
    </physiologicalReaction>
</comment>
<dbReference type="GO" id="GO:0052689">
    <property type="term" value="F:carboxylic ester hydrolase activity"/>
    <property type="evidence" value="ECO:0007669"/>
    <property type="project" value="UniProtKB-KW"/>
</dbReference>
<dbReference type="GO" id="GO:0033882">
    <property type="term" value="F:choloyl-CoA hydrolase activity"/>
    <property type="evidence" value="ECO:0007669"/>
    <property type="project" value="UniProtKB-EC"/>
</dbReference>
<dbReference type="GO" id="GO:0006637">
    <property type="term" value="P:acyl-CoA metabolic process"/>
    <property type="evidence" value="ECO:0007669"/>
    <property type="project" value="InterPro"/>
</dbReference>
<evidence type="ECO:0000256" key="11">
    <source>
        <dbReference type="ARBA" id="ARBA00023140"/>
    </source>
</evidence>
<evidence type="ECO:0000256" key="36">
    <source>
        <dbReference type="ARBA" id="ARBA00052008"/>
    </source>
</evidence>
<comment type="subcellular location">
    <subcellularLocation>
        <location evidence="2">Peroxisome matrix</location>
    </subcellularLocation>
</comment>
<reference evidence="56 57" key="1">
    <citation type="submission" date="2018-10" db="EMBL/GenBank/DDBJ databases">
        <authorList>
            <person name="Ekblom R."/>
            <person name="Jareborg N."/>
        </authorList>
    </citation>
    <scope>NUCLEOTIDE SEQUENCE [LARGE SCALE GENOMIC DNA]</scope>
    <source>
        <tissue evidence="56">Muscle</tissue>
    </source>
</reference>
<name>A0A9X9LHS0_GULGU</name>
<dbReference type="PANTHER" id="PTHR11066:SF34">
    <property type="entry name" value="ACYL-COENZYME A THIOESTERASE 8"/>
    <property type="match status" value="1"/>
</dbReference>
<dbReference type="InterPro" id="IPR049449">
    <property type="entry name" value="TesB_ACOT8-like_N"/>
</dbReference>
<evidence type="ECO:0000256" key="52">
    <source>
        <dbReference type="ARBA" id="ARBA00081859"/>
    </source>
</evidence>
<evidence type="ECO:0000256" key="5">
    <source>
        <dbReference type="ARBA" id="ARBA00011920"/>
    </source>
</evidence>
<evidence type="ECO:0000259" key="54">
    <source>
        <dbReference type="Pfam" id="PF13622"/>
    </source>
</evidence>
<evidence type="ECO:0000256" key="2">
    <source>
        <dbReference type="ARBA" id="ARBA00004253"/>
    </source>
</evidence>
<dbReference type="GO" id="GO:0047994">
    <property type="term" value="F:hydroxymethylglutaryl-CoA hydrolase activity"/>
    <property type="evidence" value="ECO:0007669"/>
    <property type="project" value="UniProtKB-EC"/>
</dbReference>
<evidence type="ECO:0000256" key="47">
    <source>
        <dbReference type="ARBA" id="ARBA00066445"/>
    </source>
</evidence>
<comment type="catalytic activity">
    <reaction evidence="1">
        <text>butanoyl-CoA + H2O = butanoate + CoA + H(+)</text>
        <dbReference type="Rhea" id="RHEA:40111"/>
        <dbReference type="ChEBI" id="CHEBI:15377"/>
        <dbReference type="ChEBI" id="CHEBI:15378"/>
        <dbReference type="ChEBI" id="CHEBI:17968"/>
        <dbReference type="ChEBI" id="CHEBI:57287"/>
        <dbReference type="ChEBI" id="CHEBI:57371"/>
    </reaction>
    <physiologicalReaction direction="left-to-right" evidence="1">
        <dbReference type="Rhea" id="RHEA:40112"/>
    </physiologicalReaction>
</comment>
<evidence type="ECO:0000256" key="41">
    <source>
        <dbReference type="ARBA" id="ARBA00052772"/>
    </source>
</evidence>
<comment type="catalytic activity">
    <reaction evidence="19">
        <text>tetradecanoyl-CoA + H2O = tetradecanoate + CoA + H(+)</text>
        <dbReference type="Rhea" id="RHEA:40119"/>
        <dbReference type="ChEBI" id="CHEBI:15377"/>
        <dbReference type="ChEBI" id="CHEBI:15378"/>
        <dbReference type="ChEBI" id="CHEBI:30807"/>
        <dbReference type="ChEBI" id="CHEBI:57287"/>
        <dbReference type="ChEBI" id="CHEBI:57385"/>
    </reaction>
    <physiologicalReaction direction="left-to-right" evidence="19">
        <dbReference type="Rhea" id="RHEA:40120"/>
    </physiologicalReaction>
</comment>
<evidence type="ECO:0000256" key="31">
    <source>
        <dbReference type="ARBA" id="ARBA00051478"/>
    </source>
</evidence>
<comment type="catalytic activity">
    <reaction evidence="36">
        <text>dodecanedioyl-CoA + H2O = dodecanedioate + CoA + H(+)</text>
        <dbReference type="Rhea" id="RHEA:40595"/>
        <dbReference type="ChEBI" id="CHEBI:15377"/>
        <dbReference type="ChEBI" id="CHEBI:15378"/>
        <dbReference type="ChEBI" id="CHEBI:57287"/>
        <dbReference type="ChEBI" id="CHEBI:76273"/>
        <dbReference type="ChEBI" id="CHEBI:76315"/>
    </reaction>
    <physiologicalReaction direction="left-to-right" evidence="36">
        <dbReference type="Rhea" id="RHEA:40596"/>
    </physiologicalReaction>
</comment>
<comment type="caution">
    <text evidence="56">The sequence shown here is derived from an EMBL/GenBank/DDBJ whole genome shotgun (WGS) entry which is preliminary data.</text>
</comment>
<comment type="catalytic activity">
    <reaction evidence="43">
        <text>acetyl-CoA + H2O = acetate + CoA + H(+)</text>
        <dbReference type="Rhea" id="RHEA:20289"/>
        <dbReference type="ChEBI" id="CHEBI:15377"/>
        <dbReference type="ChEBI" id="CHEBI:15378"/>
        <dbReference type="ChEBI" id="CHEBI:30089"/>
        <dbReference type="ChEBI" id="CHEBI:57287"/>
        <dbReference type="ChEBI" id="CHEBI:57288"/>
        <dbReference type="EC" id="3.1.2.1"/>
    </reaction>
    <physiologicalReaction direction="left-to-right" evidence="43">
        <dbReference type="Rhea" id="RHEA:20290"/>
    </physiologicalReaction>
</comment>
<evidence type="ECO:0000256" key="19">
    <source>
        <dbReference type="ARBA" id="ARBA00048180"/>
    </source>
</evidence>
<keyword evidence="7" id="KW-0962">Peroxisome biogenesis</keyword>
<comment type="function">
    <text evidence="44">Catalyzes the hydrolysis of acyl-CoAs into free fatty acids and coenzyme A (CoASH), regulating their respective intracellular levels. Displays no strong substrate specificity with respect to the carboxylic acid moiety of Acyl-CoAs. Hydrolyzes medium length (C2 to C20) straight-chain, saturated and unsaturated acyl-CoAS but is inactive towards substrates with longer aliphatic chains. Moreover, it catalyzes the hydrolysis of CoA esters of bile acids, such as choloyl-CoA and chenodeoxycholoyl-CoA and competes with bile acid CoA:amino acid N-acyltransferase (BAAT). Is also able to hydrolyze CoA esters of dicarboxylic acids. It is involved in the metabolic regulation of peroxisome proliferation.</text>
</comment>
<proteinExistence type="inferred from homology"/>
<comment type="catalytic activity">
    <reaction evidence="12">
        <text>(5Z,8Z,11Z,14Z)-eicosatetraenoyl-CoA + H2O = (5Z,8Z,11Z,14Z)-eicosatetraenoate + CoA + H(+)</text>
        <dbReference type="Rhea" id="RHEA:40151"/>
        <dbReference type="ChEBI" id="CHEBI:15377"/>
        <dbReference type="ChEBI" id="CHEBI:15378"/>
        <dbReference type="ChEBI" id="CHEBI:32395"/>
        <dbReference type="ChEBI" id="CHEBI:57287"/>
        <dbReference type="ChEBI" id="CHEBI:57368"/>
    </reaction>
    <physiologicalReaction direction="left-to-right" evidence="12">
        <dbReference type="Rhea" id="RHEA:40152"/>
    </physiologicalReaction>
</comment>
<dbReference type="GO" id="GO:0004778">
    <property type="term" value="F:succinyl-CoA hydrolase activity"/>
    <property type="evidence" value="ECO:0007669"/>
    <property type="project" value="UniProtKB-EC"/>
</dbReference>
<evidence type="ECO:0000256" key="20">
    <source>
        <dbReference type="ARBA" id="ARBA00050199"/>
    </source>
</evidence>
<evidence type="ECO:0000256" key="49">
    <source>
        <dbReference type="ARBA" id="ARBA00068564"/>
    </source>
</evidence>
<dbReference type="EC" id="3.1.2.2" evidence="14"/>
<comment type="catalytic activity">
    <reaction evidence="27">
        <text>chenodeoxycholoyl-CoA + H2O = chenodeoxycholate + CoA + H(+)</text>
        <dbReference type="Rhea" id="RHEA:31511"/>
        <dbReference type="ChEBI" id="CHEBI:15377"/>
        <dbReference type="ChEBI" id="CHEBI:15378"/>
        <dbReference type="ChEBI" id="CHEBI:36234"/>
        <dbReference type="ChEBI" id="CHEBI:57287"/>
        <dbReference type="ChEBI" id="CHEBI:62989"/>
        <dbReference type="EC" id="3.1.2.27"/>
    </reaction>
    <physiologicalReaction direction="left-to-right" evidence="27">
        <dbReference type="Rhea" id="RHEA:31512"/>
    </physiologicalReaction>
</comment>
<evidence type="ECO:0000256" key="12">
    <source>
        <dbReference type="ARBA" id="ARBA00035852"/>
    </source>
</evidence>
<evidence type="ECO:0000256" key="53">
    <source>
        <dbReference type="SAM" id="MobiDB-lite"/>
    </source>
</evidence>
<keyword evidence="10" id="KW-0443">Lipid metabolism</keyword>
<comment type="catalytic activity">
    <reaction evidence="17">
        <text>decanoyl-CoA + H2O = decanoate + CoA + H(+)</text>
        <dbReference type="Rhea" id="RHEA:40059"/>
        <dbReference type="ChEBI" id="CHEBI:15377"/>
        <dbReference type="ChEBI" id="CHEBI:15378"/>
        <dbReference type="ChEBI" id="CHEBI:27689"/>
        <dbReference type="ChEBI" id="CHEBI:57287"/>
        <dbReference type="ChEBI" id="CHEBI:61430"/>
    </reaction>
    <physiologicalReaction direction="left-to-right" evidence="17">
        <dbReference type="Rhea" id="RHEA:40060"/>
    </physiologicalReaction>
</comment>
<dbReference type="EC" id="3.1.2.1" evidence="5"/>
<evidence type="ECO:0000256" key="44">
    <source>
        <dbReference type="ARBA" id="ARBA00057463"/>
    </source>
</evidence>
<dbReference type="FunFam" id="2.40.160.210:FF:000002">
    <property type="entry name" value="acyl-coenzyme A thioesterase 8"/>
    <property type="match status" value="1"/>
</dbReference>
<evidence type="ECO:0000256" key="51">
    <source>
        <dbReference type="ARBA" id="ARBA00081380"/>
    </source>
</evidence>
<dbReference type="GO" id="GO:0009062">
    <property type="term" value="P:fatty acid catabolic process"/>
    <property type="evidence" value="ECO:0007669"/>
    <property type="project" value="TreeGrafter"/>
</dbReference>
<dbReference type="EC" id="3.1.2.11" evidence="48"/>
<dbReference type="GO" id="GO:0005782">
    <property type="term" value="C:peroxisomal matrix"/>
    <property type="evidence" value="ECO:0007669"/>
    <property type="project" value="UniProtKB-SubCell"/>
</dbReference>
<evidence type="ECO:0000256" key="22">
    <source>
        <dbReference type="ARBA" id="ARBA00050352"/>
    </source>
</evidence>
<dbReference type="CDD" id="cd03444">
    <property type="entry name" value="Thioesterase_II_repeat1"/>
    <property type="match status" value="1"/>
</dbReference>
<evidence type="ECO:0000256" key="42">
    <source>
        <dbReference type="ARBA" id="ARBA00052821"/>
    </source>
</evidence>
<evidence type="ECO:0000256" key="26">
    <source>
        <dbReference type="ARBA" id="ARBA00051162"/>
    </source>
</evidence>
<evidence type="ECO:0000256" key="18">
    <source>
        <dbReference type="ARBA" id="ARBA00048074"/>
    </source>
</evidence>
<dbReference type="GO" id="GO:0047603">
    <property type="term" value="F:acetoacetyl-CoA hydrolase activity"/>
    <property type="evidence" value="ECO:0007669"/>
    <property type="project" value="UniProtKB-EC"/>
</dbReference>
<comment type="catalytic activity">
    <reaction evidence="35">
        <text>(9Z,12Z)-octadecadienoyl-CoA + H2O = (9Z,12Z)-octadecadienoate + CoA + H(+)</text>
        <dbReference type="Rhea" id="RHEA:40143"/>
        <dbReference type="ChEBI" id="CHEBI:15377"/>
        <dbReference type="ChEBI" id="CHEBI:15378"/>
        <dbReference type="ChEBI" id="CHEBI:30245"/>
        <dbReference type="ChEBI" id="CHEBI:57287"/>
        <dbReference type="ChEBI" id="CHEBI:57383"/>
    </reaction>
    <physiologicalReaction direction="left-to-right" evidence="35">
        <dbReference type="Rhea" id="RHEA:40144"/>
    </physiologicalReaction>
</comment>
<comment type="catalytic activity">
    <reaction evidence="21">
        <text>acetoacetyl-CoA + H2O = acetoacetate + CoA + H(+)</text>
        <dbReference type="Rhea" id="RHEA:15673"/>
        <dbReference type="ChEBI" id="CHEBI:13705"/>
        <dbReference type="ChEBI" id="CHEBI:15377"/>
        <dbReference type="ChEBI" id="CHEBI:15378"/>
        <dbReference type="ChEBI" id="CHEBI:57286"/>
        <dbReference type="ChEBI" id="CHEBI:57287"/>
        <dbReference type="EC" id="3.1.2.11"/>
    </reaction>
    <physiologicalReaction direction="left-to-right" evidence="21">
        <dbReference type="Rhea" id="RHEA:15674"/>
    </physiologicalReaction>
</comment>
<evidence type="ECO:0000256" key="35">
    <source>
        <dbReference type="ARBA" id="ARBA00051757"/>
    </source>
</evidence>
<evidence type="ECO:0000256" key="3">
    <source>
        <dbReference type="ARBA" id="ARBA00006538"/>
    </source>
</evidence>
<dbReference type="Pfam" id="PF20789">
    <property type="entry name" value="4HBT_3C"/>
    <property type="match status" value="1"/>
</dbReference>
<sequence length="355" mass="39975">AGRGFPLTGGSCRKKLRVQCGSVRVRSAQYPAPQQVNPMSSQQAPEDEQGGGDPPGDLRSVLVTSVLNLEPLDEDLFRGRHYWVPTTQRLFGGQIVGQALVAAAKSVSEDVHVHSLHCYFVRAGDPKVPVLYQVERTRTGTSFSVRSVKAVQHGRPIFICQASFQQAQPSPVRHQFSMPSVPPPEELLDHEALIDQYLRDPRLQEKYRVGLNRIAAKEVPIEIRPVKPPALNQLQSMEPKQMFWVRARGHIGEGDMKMHCCVAAYISDYAFLGTATLPHQWRHKVRFMVSLDHSMWFHTPFRADHWMLYECESPWAGGSRGLVQGRLWRRDGVLAVSCAQEGVIRVKPWDSESKL</sequence>
<dbReference type="NCBIfam" id="TIGR00189">
    <property type="entry name" value="tesB"/>
    <property type="match status" value="1"/>
</dbReference>
<comment type="catalytic activity">
    <reaction evidence="40">
        <text>3alpha,7alpha,12alpha-trihydroxy-5beta-cholestan-26-oyl-CoA + H2O = 3alpha,7alpha,12alpha-trihydroxy-5beta-cholestan-26-oate + CoA + H(+)</text>
        <dbReference type="Rhea" id="RHEA:59936"/>
        <dbReference type="ChEBI" id="CHEBI:15377"/>
        <dbReference type="ChEBI" id="CHEBI:15378"/>
        <dbReference type="ChEBI" id="CHEBI:57287"/>
        <dbReference type="ChEBI" id="CHEBI:63001"/>
        <dbReference type="ChEBI" id="CHEBI:85674"/>
    </reaction>
    <physiologicalReaction direction="left-to-right" evidence="40">
        <dbReference type="Rhea" id="RHEA:59937"/>
    </physiologicalReaction>
</comment>
<evidence type="ECO:0000256" key="39">
    <source>
        <dbReference type="ARBA" id="ARBA00052112"/>
    </source>
</evidence>
<dbReference type="AlphaFoldDB" id="A0A9X9LHS0"/>
<evidence type="ECO:0000256" key="50">
    <source>
        <dbReference type="ARBA" id="ARBA00081170"/>
    </source>
</evidence>
<dbReference type="InterPro" id="IPR029069">
    <property type="entry name" value="HotDog_dom_sf"/>
</dbReference>
<evidence type="ECO:0000256" key="46">
    <source>
        <dbReference type="ARBA" id="ARBA00066314"/>
    </source>
</evidence>
<dbReference type="EC" id="3.1.2.27" evidence="47"/>
<evidence type="ECO:0000256" key="10">
    <source>
        <dbReference type="ARBA" id="ARBA00023098"/>
    </source>
</evidence>
<comment type="catalytic activity">
    <reaction evidence="37">
        <text>eicosanoyl-CoA + H2O = eicosanoate + CoA + H(+)</text>
        <dbReference type="Rhea" id="RHEA:40147"/>
        <dbReference type="ChEBI" id="CHEBI:15377"/>
        <dbReference type="ChEBI" id="CHEBI:15378"/>
        <dbReference type="ChEBI" id="CHEBI:32360"/>
        <dbReference type="ChEBI" id="CHEBI:57287"/>
        <dbReference type="ChEBI" id="CHEBI:57380"/>
    </reaction>
    <physiologicalReaction direction="left-to-right" evidence="37">
        <dbReference type="Rhea" id="RHEA:40148"/>
    </physiologicalReaction>
</comment>
<dbReference type="GO" id="GO:0047617">
    <property type="term" value="F:fatty acyl-CoA hydrolase activity"/>
    <property type="evidence" value="ECO:0007669"/>
    <property type="project" value="InterPro"/>
</dbReference>
<comment type="catalytic activity">
    <reaction evidence="23">
        <text>decanedioyl-CoA + H2O = decanedioate + CoA + H(+)</text>
        <dbReference type="Rhea" id="RHEA:40591"/>
        <dbReference type="ChEBI" id="CHEBI:15377"/>
        <dbReference type="ChEBI" id="CHEBI:15378"/>
        <dbReference type="ChEBI" id="CHEBI:57287"/>
        <dbReference type="ChEBI" id="CHEBI:76283"/>
        <dbReference type="ChEBI" id="CHEBI:76316"/>
    </reaction>
    <physiologicalReaction direction="left-to-right" evidence="23">
        <dbReference type="Rhea" id="RHEA:40592"/>
    </physiologicalReaction>
</comment>
<comment type="catalytic activity">
    <reaction evidence="32">
        <text>glutaryl-CoA + H2O = glutarate + CoA + H(+)</text>
        <dbReference type="Rhea" id="RHEA:40575"/>
        <dbReference type="ChEBI" id="CHEBI:15377"/>
        <dbReference type="ChEBI" id="CHEBI:15378"/>
        <dbReference type="ChEBI" id="CHEBI:30921"/>
        <dbReference type="ChEBI" id="CHEBI:57287"/>
        <dbReference type="ChEBI" id="CHEBI:57378"/>
    </reaction>
    <physiologicalReaction direction="left-to-right" evidence="32">
        <dbReference type="Rhea" id="RHEA:40576"/>
    </physiologicalReaction>
</comment>
<feature type="compositionally biased region" description="Polar residues" evidence="53">
    <location>
        <begin position="32"/>
        <end position="44"/>
    </location>
</feature>
<dbReference type="EMBL" id="CYRY02003927">
    <property type="protein sequence ID" value="VCW68489.1"/>
    <property type="molecule type" value="Genomic_DNA"/>
</dbReference>
<keyword evidence="9" id="KW-0276">Fatty acid metabolism</keyword>
<evidence type="ECO:0000256" key="8">
    <source>
        <dbReference type="ARBA" id="ARBA00022801"/>
    </source>
</evidence>
<comment type="catalytic activity">
    <reaction evidence="15">
        <text>octanoyl-CoA + H2O = octanoate + CoA + H(+)</text>
        <dbReference type="Rhea" id="RHEA:30143"/>
        <dbReference type="ChEBI" id="CHEBI:15377"/>
        <dbReference type="ChEBI" id="CHEBI:15378"/>
        <dbReference type="ChEBI" id="CHEBI:25646"/>
        <dbReference type="ChEBI" id="CHEBI:57287"/>
        <dbReference type="ChEBI" id="CHEBI:57386"/>
    </reaction>
    <physiologicalReaction direction="left-to-right" evidence="15">
        <dbReference type="Rhea" id="RHEA:30144"/>
    </physiologicalReaction>
</comment>
<feature type="non-terminal residue" evidence="56">
    <location>
        <position position="1"/>
    </location>
</feature>
<dbReference type="Gene3D" id="2.40.160.210">
    <property type="entry name" value="Acyl-CoA thioesterase, double hotdog domain"/>
    <property type="match status" value="1"/>
</dbReference>
<comment type="similarity">
    <text evidence="3">Belongs to the C/M/P thioester hydrolase family.</text>
</comment>
<comment type="catalytic activity">
    <reaction evidence="26">
        <text>2-methyloctadecanoyl-CoA + H2O = 2-methyloctadecanoate + CoA + H(+)</text>
        <dbReference type="Rhea" id="RHEA:59940"/>
        <dbReference type="ChEBI" id="CHEBI:15377"/>
        <dbReference type="ChEBI" id="CHEBI:15378"/>
        <dbReference type="ChEBI" id="CHEBI:57287"/>
        <dbReference type="ChEBI" id="CHEBI:143530"/>
        <dbReference type="ChEBI" id="CHEBI:143531"/>
    </reaction>
    <physiologicalReaction direction="left-to-right" evidence="26">
        <dbReference type="Rhea" id="RHEA:59941"/>
    </physiologicalReaction>
</comment>
<dbReference type="GO" id="GO:0003986">
    <property type="term" value="F:acetyl-CoA hydrolase activity"/>
    <property type="evidence" value="ECO:0007669"/>
    <property type="project" value="UniProtKB-EC"/>
</dbReference>
<accession>A0A9X9LHS0</accession>
<evidence type="ECO:0000256" key="25">
    <source>
        <dbReference type="ARBA" id="ARBA00051113"/>
    </source>
</evidence>
<dbReference type="PANTHER" id="PTHR11066">
    <property type="entry name" value="ACYL-COA THIOESTERASE"/>
    <property type="match status" value="1"/>
</dbReference>
<comment type="catalytic activity">
    <reaction evidence="41">
        <text>propanoyl-CoA + H2O = propanoate + CoA + H(+)</text>
        <dbReference type="Rhea" id="RHEA:40103"/>
        <dbReference type="ChEBI" id="CHEBI:15377"/>
        <dbReference type="ChEBI" id="CHEBI:15378"/>
        <dbReference type="ChEBI" id="CHEBI:17272"/>
        <dbReference type="ChEBI" id="CHEBI:57287"/>
        <dbReference type="ChEBI" id="CHEBI:57392"/>
    </reaction>
    <physiologicalReaction direction="left-to-right" evidence="41">
        <dbReference type="Rhea" id="RHEA:40104"/>
    </physiologicalReaction>
</comment>
<evidence type="ECO:0000256" key="32">
    <source>
        <dbReference type="ARBA" id="ARBA00051487"/>
    </source>
</evidence>
<evidence type="ECO:0000256" key="43">
    <source>
        <dbReference type="ARBA" id="ARBA00052880"/>
    </source>
</evidence>
<comment type="catalytic activity">
    <reaction evidence="39">
        <text>4,8-dimethylnonanoyl-CoA + H2O = 4,8-dimethylnonanoate + CoA + H(+)</text>
        <dbReference type="Rhea" id="RHEA:40223"/>
        <dbReference type="ChEBI" id="CHEBI:15377"/>
        <dbReference type="ChEBI" id="CHEBI:15378"/>
        <dbReference type="ChEBI" id="CHEBI:57287"/>
        <dbReference type="ChEBI" id="CHEBI:77061"/>
        <dbReference type="ChEBI" id="CHEBI:77063"/>
    </reaction>
    <physiologicalReaction direction="left-to-right" evidence="39">
        <dbReference type="Rhea" id="RHEA:40224"/>
    </physiologicalReaction>
</comment>
<evidence type="ECO:0000256" key="30">
    <source>
        <dbReference type="ARBA" id="ARBA00051390"/>
    </source>
</evidence>
<feature type="region of interest" description="Disordered" evidence="53">
    <location>
        <begin position="29"/>
        <end position="57"/>
    </location>
</feature>
<evidence type="ECO:0000256" key="45">
    <source>
        <dbReference type="ARBA" id="ARBA00066312"/>
    </source>
</evidence>
<dbReference type="InterPro" id="IPR003703">
    <property type="entry name" value="Acyl_CoA_thio"/>
</dbReference>
<evidence type="ECO:0000256" key="48">
    <source>
        <dbReference type="ARBA" id="ARBA00066473"/>
    </source>
</evidence>
<comment type="catalytic activity">
    <reaction evidence="42">
        <text>succinyl-CoA + H2O = succinate + CoA + H(+)</text>
        <dbReference type="Rhea" id="RHEA:11516"/>
        <dbReference type="ChEBI" id="CHEBI:15377"/>
        <dbReference type="ChEBI" id="CHEBI:15378"/>
        <dbReference type="ChEBI" id="CHEBI:30031"/>
        <dbReference type="ChEBI" id="CHEBI:57287"/>
        <dbReference type="ChEBI" id="CHEBI:57292"/>
        <dbReference type="EC" id="3.1.2.3"/>
    </reaction>
    <physiologicalReaction direction="left-to-right" evidence="42">
        <dbReference type="Rhea" id="RHEA:11517"/>
    </physiologicalReaction>
</comment>
<dbReference type="InterPro" id="IPR042171">
    <property type="entry name" value="Acyl-CoA_hotdog"/>
</dbReference>
<dbReference type="Pfam" id="PF13622">
    <property type="entry name" value="4HBT_3"/>
    <property type="match status" value="1"/>
</dbReference>
<comment type="catalytic activity">
    <reaction evidence="13">
        <text>(9Z)-octadecenoyl-CoA + H2O = (9Z)-octadecenoate + CoA + H(+)</text>
        <dbReference type="Rhea" id="RHEA:40139"/>
        <dbReference type="ChEBI" id="CHEBI:15377"/>
        <dbReference type="ChEBI" id="CHEBI:15378"/>
        <dbReference type="ChEBI" id="CHEBI:30823"/>
        <dbReference type="ChEBI" id="CHEBI:57287"/>
        <dbReference type="ChEBI" id="CHEBI:57387"/>
    </reaction>
    <physiologicalReaction direction="left-to-right" evidence="13">
        <dbReference type="Rhea" id="RHEA:40140"/>
    </physiologicalReaction>
</comment>
<evidence type="ECO:0000256" key="14">
    <source>
        <dbReference type="ARBA" id="ARBA00038848"/>
    </source>
</evidence>
<gene>
    <name evidence="56" type="ORF">BN2614_LOCUS1</name>
</gene>
<evidence type="ECO:0000313" key="57">
    <source>
        <dbReference type="Proteomes" id="UP000269945"/>
    </source>
</evidence>
<comment type="catalytic activity">
    <reaction evidence="33">
        <text>choloyl-CoA + H2O = cholate + CoA + H(+)</text>
        <dbReference type="Rhea" id="RHEA:14541"/>
        <dbReference type="ChEBI" id="CHEBI:15377"/>
        <dbReference type="ChEBI" id="CHEBI:15378"/>
        <dbReference type="ChEBI" id="CHEBI:29747"/>
        <dbReference type="ChEBI" id="CHEBI:57287"/>
        <dbReference type="ChEBI" id="CHEBI:57373"/>
        <dbReference type="EC" id="3.1.2.27"/>
    </reaction>
    <physiologicalReaction direction="left-to-right" evidence="33">
        <dbReference type="Rhea" id="RHEA:14542"/>
    </physiologicalReaction>
</comment>
<keyword evidence="11" id="KW-0576">Peroxisome</keyword>
<keyword evidence="8" id="KW-0378">Hydrolase</keyword>
<evidence type="ECO:0000256" key="38">
    <source>
        <dbReference type="ARBA" id="ARBA00052089"/>
    </source>
</evidence>
<comment type="catalytic activity">
    <reaction evidence="22">
        <text>(9Z)-hexadecenoyl-CoA + H2O = (9Z)-hexadecenoate + CoA + H(+)</text>
        <dbReference type="Rhea" id="RHEA:40131"/>
        <dbReference type="ChEBI" id="CHEBI:15377"/>
        <dbReference type="ChEBI" id="CHEBI:15378"/>
        <dbReference type="ChEBI" id="CHEBI:32372"/>
        <dbReference type="ChEBI" id="CHEBI:57287"/>
        <dbReference type="ChEBI" id="CHEBI:61540"/>
    </reaction>
    <physiologicalReaction direction="left-to-right" evidence="22">
        <dbReference type="Rhea" id="RHEA:40132"/>
    </physiologicalReaction>
</comment>
<comment type="subunit">
    <text evidence="4">Homodimer.</text>
</comment>
<comment type="catalytic activity">
    <reaction evidence="24">
        <text>(9Z)-tetradecenoyl-CoA + H2O = (9Z)-tetradecenoate + CoA + H(+)</text>
        <dbReference type="Rhea" id="RHEA:40135"/>
        <dbReference type="ChEBI" id="CHEBI:15377"/>
        <dbReference type="ChEBI" id="CHEBI:15378"/>
        <dbReference type="ChEBI" id="CHEBI:32370"/>
        <dbReference type="ChEBI" id="CHEBI:57287"/>
        <dbReference type="ChEBI" id="CHEBI:65060"/>
    </reaction>
    <physiologicalReaction direction="left-to-right" evidence="24">
        <dbReference type="Rhea" id="RHEA:40136"/>
    </physiologicalReaction>
</comment>
<comment type="catalytic activity">
    <reaction evidence="25">
        <text>octanedioyl-CoA + H2O = octanedioate + CoA + H(+)</text>
        <dbReference type="Rhea" id="RHEA:40587"/>
        <dbReference type="ChEBI" id="CHEBI:15377"/>
        <dbReference type="ChEBI" id="CHEBI:15378"/>
        <dbReference type="ChEBI" id="CHEBI:57287"/>
        <dbReference type="ChEBI" id="CHEBI:76282"/>
        <dbReference type="ChEBI" id="CHEBI:76317"/>
    </reaction>
    <physiologicalReaction direction="left-to-right" evidence="25">
        <dbReference type="Rhea" id="RHEA:40588"/>
    </physiologicalReaction>
</comment>
<evidence type="ECO:0000256" key="7">
    <source>
        <dbReference type="ARBA" id="ARBA00022593"/>
    </source>
</evidence>
<dbReference type="CDD" id="cd03445">
    <property type="entry name" value="Thioesterase_II_repeat2"/>
    <property type="match status" value="1"/>
</dbReference>
<evidence type="ECO:0000256" key="23">
    <source>
        <dbReference type="ARBA" id="ARBA00050576"/>
    </source>
</evidence>
<evidence type="ECO:0000256" key="17">
    <source>
        <dbReference type="ARBA" id="ARBA00047969"/>
    </source>
</evidence>
<keyword evidence="57" id="KW-1185">Reference proteome</keyword>
<dbReference type="InterPro" id="IPR049450">
    <property type="entry name" value="ACOT8-like_C"/>
</dbReference>
<evidence type="ECO:0000259" key="55">
    <source>
        <dbReference type="Pfam" id="PF20789"/>
    </source>
</evidence>
<comment type="catalytic activity">
    <reaction evidence="38">
        <text>malonyl-CoA + H2O = malonate + CoA + H(+)</text>
        <dbReference type="Rhea" id="RHEA:40219"/>
        <dbReference type="ChEBI" id="CHEBI:15377"/>
        <dbReference type="ChEBI" id="CHEBI:15378"/>
        <dbReference type="ChEBI" id="CHEBI:15792"/>
        <dbReference type="ChEBI" id="CHEBI:57287"/>
        <dbReference type="ChEBI" id="CHEBI:57384"/>
    </reaction>
    <physiologicalReaction direction="left-to-right" evidence="38">
        <dbReference type="Rhea" id="RHEA:40220"/>
    </physiologicalReaction>
</comment>
<feature type="domain" description="Acyl-CoA thioesterase-like C-terminal" evidence="55">
    <location>
        <begin position="227"/>
        <end position="344"/>
    </location>
</feature>
<comment type="catalytic activity">
    <reaction evidence="28">
        <text>hexanedioyl-CoA + H2O = hexanedioate + CoA + H(+)</text>
        <dbReference type="Rhea" id="RHEA:40583"/>
        <dbReference type="ChEBI" id="CHEBI:15377"/>
        <dbReference type="ChEBI" id="CHEBI:15378"/>
        <dbReference type="ChEBI" id="CHEBI:17128"/>
        <dbReference type="ChEBI" id="CHEBI:57287"/>
        <dbReference type="ChEBI" id="CHEBI:76327"/>
    </reaction>
    <physiologicalReaction direction="left-to-right" evidence="28">
        <dbReference type="Rhea" id="RHEA:40584"/>
    </physiologicalReaction>
</comment>
<comment type="catalytic activity">
    <reaction evidence="30">
        <text>prostaglandin F2alpha-CoA + H2O = prostaglandin F2alpha + CoA + H(+)</text>
        <dbReference type="Rhea" id="RHEA:59948"/>
        <dbReference type="ChEBI" id="CHEBI:15377"/>
        <dbReference type="ChEBI" id="CHEBI:15378"/>
        <dbReference type="ChEBI" id="CHEBI:57287"/>
        <dbReference type="ChEBI" id="CHEBI:57404"/>
        <dbReference type="ChEBI" id="CHEBI:143532"/>
    </reaction>
    <physiologicalReaction direction="left-to-right" evidence="30">
        <dbReference type="Rhea" id="RHEA:59949"/>
    </physiologicalReaction>
</comment>
<evidence type="ECO:0000256" key="24">
    <source>
        <dbReference type="ARBA" id="ARBA00050783"/>
    </source>
</evidence>
<protein>
    <recommendedName>
        <fullName evidence="49">Acyl-coenzyme A thioesterase 8</fullName>
        <ecNumber evidence="5">3.1.2.1</ecNumber>
        <ecNumber evidence="48">3.1.2.11</ecNumber>
        <ecNumber evidence="14">3.1.2.2</ecNumber>
        <ecNumber evidence="47">3.1.2.27</ecNumber>
        <ecNumber evidence="46">3.1.2.3</ecNumber>
        <ecNumber evidence="45">3.1.2.5</ecNumber>
    </recommendedName>
    <alternativeName>
        <fullName evidence="50">Choloyl-coenzyme A thioesterase</fullName>
    </alternativeName>
    <alternativeName>
        <fullName evidence="52">Peroxisomal acyl-coenzyme A thioester hydrolase 1</fullName>
    </alternativeName>
    <alternativeName>
        <fullName evidence="51">Peroxisomal long-chain acyl-CoA thioesterase 1</fullName>
    </alternativeName>
</protein>
<evidence type="ECO:0000256" key="34">
    <source>
        <dbReference type="ARBA" id="ARBA00051584"/>
    </source>
</evidence>
<keyword evidence="6" id="KW-0719">Serine esterase</keyword>
<evidence type="ECO:0000256" key="9">
    <source>
        <dbReference type="ARBA" id="ARBA00022832"/>
    </source>
</evidence>
<evidence type="ECO:0000256" key="28">
    <source>
        <dbReference type="ARBA" id="ARBA00051261"/>
    </source>
</evidence>
<evidence type="ECO:0000256" key="27">
    <source>
        <dbReference type="ARBA" id="ARBA00051199"/>
    </source>
</evidence>
<evidence type="ECO:0000256" key="6">
    <source>
        <dbReference type="ARBA" id="ARBA00022487"/>
    </source>
</evidence>
<comment type="catalytic activity">
    <reaction evidence="18">
        <text>dodecanoyl-CoA + H2O = dodecanoate + CoA + H(+)</text>
        <dbReference type="Rhea" id="RHEA:30135"/>
        <dbReference type="ChEBI" id="CHEBI:15377"/>
        <dbReference type="ChEBI" id="CHEBI:15378"/>
        <dbReference type="ChEBI" id="CHEBI:18262"/>
        <dbReference type="ChEBI" id="CHEBI:57287"/>
        <dbReference type="ChEBI" id="CHEBI:57375"/>
    </reaction>
    <physiologicalReaction direction="left-to-right" evidence="18">
        <dbReference type="Rhea" id="RHEA:30136"/>
    </physiologicalReaction>
</comment>
<dbReference type="GO" id="GO:0007031">
    <property type="term" value="P:peroxisome organization"/>
    <property type="evidence" value="ECO:0007669"/>
    <property type="project" value="UniProtKB-KW"/>
</dbReference>
<evidence type="ECO:0000256" key="1">
    <source>
        <dbReference type="ARBA" id="ARBA00000295"/>
    </source>
</evidence>
<dbReference type="SUPFAM" id="SSF54637">
    <property type="entry name" value="Thioesterase/thiol ester dehydrase-isomerase"/>
    <property type="match status" value="2"/>
</dbReference>
<comment type="catalytic activity">
    <reaction evidence="31">
        <text>octadecanoyl-CoA + H2O = octadecanoate + CoA + H(+)</text>
        <dbReference type="Rhea" id="RHEA:30139"/>
        <dbReference type="ChEBI" id="CHEBI:15377"/>
        <dbReference type="ChEBI" id="CHEBI:15378"/>
        <dbReference type="ChEBI" id="CHEBI:25629"/>
        <dbReference type="ChEBI" id="CHEBI:57287"/>
        <dbReference type="ChEBI" id="CHEBI:57394"/>
    </reaction>
    <physiologicalReaction direction="left-to-right" evidence="31">
        <dbReference type="Rhea" id="RHEA:30140"/>
    </physiologicalReaction>
</comment>
<dbReference type="EC" id="3.1.2.5" evidence="45"/>
<organism evidence="56 57">
    <name type="scientific">Gulo gulo</name>
    <name type="common">Wolverine</name>
    <name type="synonym">Gluton</name>
    <dbReference type="NCBI Taxonomy" id="48420"/>
    <lineage>
        <taxon>Eukaryota</taxon>
        <taxon>Metazoa</taxon>
        <taxon>Chordata</taxon>
        <taxon>Craniata</taxon>
        <taxon>Vertebrata</taxon>
        <taxon>Euteleostomi</taxon>
        <taxon>Mammalia</taxon>
        <taxon>Eutheria</taxon>
        <taxon>Laurasiatheria</taxon>
        <taxon>Carnivora</taxon>
        <taxon>Caniformia</taxon>
        <taxon>Musteloidea</taxon>
        <taxon>Mustelidae</taxon>
        <taxon>Guloninae</taxon>
        <taxon>Gulo</taxon>
    </lineage>
</organism>
<evidence type="ECO:0000313" key="56">
    <source>
        <dbReference type="EMBL" id="VCW68489.1"/>
    </source>
</evidence>
<evidence type="ECO:0000256" key="29">
    <source>
        <dbReference type="ARBA" id="ARBA00051360"/>
    </source>
</evidence>